<dbReference type="NCBIfam" id="TIGR00785">
    <property type="entry name" value="dass"/>
    <property type="match status" value="1"/>
</dbReference>
<comment type="subcellular location">
    <subcellularLocation>
        <location evidence="1">Membrane</location>
        <topology evidence="1">Multi-pass membrane protein</topology>
    </subcellularLocation>
</comment>
<organism evidence="6 7">
    <name type="scientific">Campylobacter magnus</name>
    <dbReference type="NCBI Taxonomy" id="3026462"/>
    <lineage>
        <taxon>Bacteria</taxon>
        <taxon>Pseudomonadati</taxon>
        <taxon>Campylobacterota</taxon>
        <taxon>Epsilonproteobacteria</taxon>
        <taxon>Campylobacterales</taxon>
        <taxon>Campylobacteraceae</taxon>
        <taxon>Campylobacter</taxon>
    </lineage>
</organism>
<feature type="transmembrane region" description="Helical" evidence="5">
    <location>
        <begin position="240"/>
        <end position="262"/>
    </location>
</feature>
<dbReference type="EMBL" id="JAULJQ010000008">
    <property type="protein sequence ID" value="MDO2409880.1"/>
    <property type="molecule type" value="Genomic_DNA"/>
</dbReference>
<feature type="transmembrane region" description="Helical" evidence="5">
    <location>
        <begin position="526"/>
        <end position="550"/>
    </location>
</feature>
<keyword evidence="3 5" id="KW-1133">Transmembrane helix</keyword>
<feature type="transmembrane region" description="Helical" evidence="5">
    <location>
        <begin position="486"/>
        <end position="505"/>
    </location>
</feature>
<evidence type="ECO:0000313" key="6">
    <source>
        <dbReference type="EMBL" id="MDO2409880.1"/>
    </source>
</evidence>
<feature type="transmembrane region" description="Helical" evidence="5">
    <location>
        <begin position="461"/>
        <end position="480"/>
    </location>
</feature>
<evidence type="ECO:0000256" key="5">
    <source>
        <dbReference type="SAM" id="Phobius"/>
    </source>
</evidence>
<dbReference type="Pfam" id="PF00939">
    <property type="entry name" value="Na_sulph_symp"/>
    <property type="match status" value="1"/>
</dbReference>
<dbReference type="PANTHER" id="PTHR10283:SF82">
    <property type="entry name" value="SOLUTE CARRIER FAMILY 13 MEMBER 2"/>
    <property type="match status" value="1"/>
</dbReference>
<evidence type="ECO:0000256" key="2">
    <source>
        <dbReference type="ARBA" id="ARBA00022692"/>
    </source>
</evidence>
<feature type="transmembrane region" description="Helical" evidence="5">
    <location>
        <begin position="432"/>
        <end position="454"/>
    </location>
</feature>
<feature type="transmembrane region" description="Helical" evidence="5">
    <location>
        <begin position="158"/>
        <end position="180"/>
    </location>
</feature>
<feature type="transmembrane region" description="Helical" evidence="5">
    <location>
        <begin position="128"/>
        <end position="152"/>
    </location>
</feature>
<sequence>MQNSQVPVDKKTNLVQIYGLFIGIIAAIAVYYLMPSNAGEVAQAAAGAKKLNTNGIAIVAAVAVLMGIWWMTEAIALPATALLPMVLFPILGVDTFKSAVTPYASDTIFLFMGGFVLALAMQKWNLHIRIALGIVLLIGTSPKRLIAGFMVATGFISMWVSNTATAVMMLPVGLSVLYLVEKLVGNANIPQSASVEATQVLDDDAVRQSTQGGAMNAIMHKGKDVVQEVKDKTKAFRSNFGIALMLGIAYAASLGSLGTLIGTPPNAILLGNMKDMGIEIGFGEWMLMGVPLSIVLLAACWALLVYVLFPPEIKEIPGGKEVIRAELAKLGSFSTPEKLVAIVFFLAAFCWVFLGFIFKSYGIKIGSLDSIIAMSVAIILFIIPANSSGERLIDWNTAKHLPWDILLLFGGGLALSAQFGKTGLSLWIGEQVSSLSILPMVIVILAVTALVIFLTEITSNTATAAAFIPVIIGVAGGLGYTEHNVLLFAIPVALAATCAFMLPVATPPNAIAYGSGYVRIKDMIKAGFWLNIISIFLITAIVMTIGTAVFDLKY</sequence>
<comment type="caution">
    <text evidence="6">The sequence shown here is derived from an EMBL/GenBank/DDBJ whole genome shotgun (WGS) entry which is preliminary data.</text>
</comment>
<feature type="transmembrane region" description="Helical" evidence="5">
    <location>
        <begin position="103"/>
        <end position="121"/>
    </location>
</feature>
<feature type="transmembrane region" description="Helical" evidence="5">
    <location>
        <begin position="339"/>
        <end position="358"/>
    </location>
</feature>
<dbReference type="RefSeq" id="WP_302244648.1">
    <property type="nucleotide sequence ID" value="NZ_JAULJQ010000008.1"/>
</dbReference>
<keyword evidence="4 5" id="KW-0472">Membrane</keyword>
<dbReference type="InterPro" id="IPR001898">
    <property type="entry name" value="SLC13A/DASS"/>
</dbReference>
<gene>
    <name evidence="6" type="ORF">Q2362_07185</name>
</gene>
<evidence type="ECO:0000256" key="4">
    <source>
        <dbReference type="ARBA" id="ARBA00023136"/>
    </source>
</evidence>
<keyword evidence="2 5" id="KW-0812">Transmembrane</keyword>
<evidence type="ECO:0000256" key="1">
    <source>
        <dbReference type="ARBA" id="ARBA00004141"/>
    </source>
</evidence>
<accession>A0ABT8T810</accession>
<proteinExistence type="predicted"/>
<feature type="transmembrane region" description="Helical" evidence="5">
    <location>
        <begin position="55"/>
        <end position="83"/>
    </location>
</feature>
<feature type="transmembrane region" description="Helical" evidence="5">
    <location>
        <begin position="282"/>
        <end position="309"/>
    </location>
</feature>
<dbReference type="PANTHER" id="PTHR10283">
    <property type="entry name" value="SOLUTE CARRIER FAMILY 13 MEMBER"/>
    <property type="match status" value="1"/>
</dbReference>
<feature type="transmembrane region" description="Helical" evidence="5">
    <location>
        <begin position="370"/>
        <end position="389"/>
    </location>
</feature>
<feature type="transmembrane region" description="Helical" evidence="5">
    <location>
        <begin position="401"/>
        <end position="420"/>
    </location>
</feature>
<dbReference type="CDD" id="cd01115">
    <property type="entry name" value="SLC13_permease"/>
    <property type="match status" value="1"/>
</dbReference>
<name>A0ABT8T810_9BACT</name>
<feature type="transmembrane region" description="Helical" evidence="5">
    <location>
        <begin position="15"/>
        <end position="34"/>
    </location>
</feature>
<keyword evidence="7" id="KW-1185">Reference proteome</keyword>
<reference evidence="6 7" key="1">
    <citation type="submission" date="2023-06" db="EMBL/GenBank/DDBJ databases">
        <title>Campylobacter magnum sp. nov., isolated from cecal contents of domestic pigs (Sus scrofa domesticus).</title>
        <authorList>
            <person name="Papic B."/>
            <person name="Gruntar I."/>
        </authorList>
    </citation>
    <scope>NUCLEOTIDE SEQUENCE [LARGE SCALE GENOMIC DNA]</scope>
    <source>
        <strain evidence="7">34484-21</strain>
    </source>
</reference>
<protein>
    <submittedName>
        <fullName evidence="6">DASS family sodium-coupled anion symporter</fullName>
    </submittedName>
</protein>
<evidence type="ECO:0000313" key="7">
    <source>
        <dbReference type="Proteomes" id="UP001171111"/>
    </source>
</evidence>
<evidence type="ECO:0000256" key="3">
    <source>
        <dbReference type="ARBA" id="ARBA00022989"/>
    </source>
</evidence>
<dbReference type="Proteomes" id="UP001171111">
    <property type="component" value="Unassembled WGS sequence"/>
</dbReference>